<organism evidence="2 3">
    <name type="scientific">Pycnococcus provasolii</name>
    <dbReference type="NCBI Taxonomy" id="41880"/>
    <lineage>
        <taxon>Eukaryota</taxon>
        <taxon>Viridiplantae</taxon>
        <taxon>Chlorophyta</taxon>
        <taxon>Pseudoscourfieldiophyceae</taxon>
        <taxon>Pseudoscourfieldiales</taxon>
        <taxon>Pycnococcaceae</taxon>
        <taxon>Pycnococcus</taxon>
    </lineage>
</organism>
<feature type="compositionally biased region" description="Low complexity" evidence="1">
    <location>
        <begin position="186"/>
        <end position="201"/>
    </location>
</feature>
<proteinExistence type="predicted"/>
<gene>
    <name evidence="2" type="ORF">PPROV_000339700</name>
</gene>
<dbReference type="AlphaFoldDB" id="A0A830HDQ8"/>
<evidence type="ECO:0000256" key="1">
    <source>
        <dbReference type="SAM" id="MobiDB-lite"/>
    </source>
</evidence>
<keyword evidence="3" id="KW-1185">Reference proteome</keyword>
<dbReference type="EMBL" id="BNJQ01000008">
    <property type="protein sequence ID" value="GHP04643.1"/>
    <property type="molecule type" value="Genomic_DNA"/>
</dbReference>
<accession>A0A830HDQ8</accession>
<evidence type="ECO:0000313" key="2">
    <source>
        <dbReference type="EMBL" id="GHP04643.1"/>
    </source>
</evidence>
<sequence>MVVDNVQHRLTAQDTRTPQRAERPPDEDDEVLAVVPDTPTDDIEDSPSLPNVRARGGGMWTSWAASHEVRVADDSQALEAALESQFRRVDLPPPPRATAPPQQRRLSTIAESPSIPSSSPMPSLPPPPDAAEDDIVVLSPNSTDNVPLPPLARLSEITTPGAHGCRAPSSICEPESHVRMSSAGEQAPAMPLQAPAQQTPPASSPPPPPSSDTYPSISNLSGVKPSARFDASARVLSLACFATPDGTGLALVVRKGDGSGGDAHELRIYHVPRGGSAGDQTCCALPYKLAHSDGTVHNGLSVIFQNAERGRWPHLAVLGAPSESSPANDSTSSGVWRMRTGGVRARGAAACFVVSLENAVLGKLPTVESVMYVPASGDASARATGGAAQATLRNNFFSAAGSSRALAPWAPRMRCVLSVASPAGFRGCVLIGNSVGDVLRWDESSPSPSATASFDVASTQLPRAKSLGTSSGGLDLRSLSVVPRTGTQGDTSSSCLLLGSSEVSGVCCWRLYFGRQGARCSDEFLWTAGAAYHTLRCVQPLAAAWGSHHANMRLAFVASFAPSNMRASSQRGIPLAAGLGVADARSKTIRAADLTGSPASCRVLRLTSVGNHALMASLEPWKSGDERAAAHVAFRRGGTGAVTQHLAVPATSHETNDYGGEACLSACLDEKNRVHCAVCRSDGLVYLYGEVAQKHDNL</sequence>
<feature type="region of interest" description="Disordered" evidence="1">
    <location>
        <begin position="1"/>
        <end position="29"/>
    </location>
</feature>
<feature type="region of interest" description="Disordered" evidence="1">
    <location>
        <begin position="88"/>
        <end position="219"/>
    </location>
</feature>
<evidence type="ECO:0000313" key="3">
    <source>
        <dbReference type="Proteomes" id="UP000660262"/>
    </source>
</evidence>
<comment type="caution">
    <text evidence="2">The sequence shown here is derived from an EMBL/GenBank/DDBJ whole genome shotgun (WGS) entry which is preliminary data.</text>
</comment>
<dbReference type="Proteomes" id="UP000660262">
    <property type="component" value="Unassembled WGS sequence"/>
</dbReference>
<name>A0A830HDQ8_9CHLO</name>
<reference evidence="2" key="1">
    <citation type="submission" date="2020-10" db="EMBL/GenBank/DDBJ databases">
        <title>Unveiling of a novel bifunctional photoreceptor, Dualchrome1, isolated from a cosmopolitan green alga.</title>
        <authorList>
            <person name="Suzuki S."/>
            <person name="Kawachi M."/>
        </authorList>
    </citation>
    <scope>NUCLEOTIDE SEQUENCE</scope>
    <source>
        <strain evidence="2">NIES 2893</strain>
    </source>
</reference>
<feature type="compositionally biased region" description="Low complexity" evidence="1">
    <location>
        <begin position="112"/>
        <end position="121"/>
    </location>
</feature>
<protein>
    <submittedName>
        <fullName evidence="2">Uncharacterized protein</fullName>
    </submittedName>
</protein>